<dbReference type="EMBL" id="AE009441">
    <property type="protein sequence ID" value="AAL64449.1"/>
    <property type="molecule type" value="Genomic_DNA"/>
</dbReference>
<gene>
    <name evidence="1" type="ordered locus">PAE2804a</name>
</gene>
<evidence type="ECO:0000313" key="2">
    <source>
        <dbReference type="Proteomes" id="UP000002439"/>
    </source>
</evidence>
<dbReference type="STRING" id="178306.PAE2804a"/>
<dbReference type="HOGENOM" id="CLU_3420747_0_0_2"/>
<dbReference type="Proteomes" id="UP000002439">
    <property type="component" value="Chromosome"/>
</dbReference>
<name>Q8ZUF8_PYRAE</name>
<dbReference type="KEGG" id="pai:PAE2804a"/>
<dbReference type="EnsemblBacteria" id="AAL64449">
    <property type="protein sequence ID" value="AAL64449"/>
    <property type="gene ID" value="PAE2804a"/>
</dbReference>
<reference evidence="1 2" key="1">
    <citation type="journal article" date="2002" name="Proc. Natl. Acad. Sci. U.S.A.">
        <title>Genome sequence of the hyperthermophilic crenarchaeon Pyrobaculum aerophilum.</title>
        <authorList>
            <person name="Fitz-Gibbon S.T."/>
            <person name="Ladner H."/>
            <person name="Kim U.J."/>
            <person name="Stetter K.O."/>
            <person name="Simon M.I."/>
            <person name="Miller J.H."/>
        </authorList>
    </citation>
    <scope>NUCLEOTIDE SEQUENCE [LARGE SCALE GENOMIC DNA]</scope>
    <source>
        <strain evidence="2">ATCC 51768 / DSM 7523 / JCM 9630 / CIP 104966 / NBRC 100827 / IM2</strain>
    </source>
</reference>
<accession>Q8ZUF8</accession>
<protein>
    <submittedName>
        <fullName evidence="1">PaREP8, degenerate</fullName>
    </submittedName>
</protein>
<organism evidence="1 2">
    <name type="scientific">Pyrobaculum aerophilum (strain ATCC 51768 / DSM 7523 / JCM 9630 / CIP 104966 / NBRC 100827 / IM2)</name>
    <dbReference type="NCBI Taxonomy" id="178306"/>
    <lineage>
        <taxon>Archaea</taxon>
        <taxon>Thermoproteota</taxon>
        <taxon>Thermoprotei</taxon>
        <taxon>Thermoproteales</taxon>
        <taxon>Thermoproteaceae</taxon>
        <taxon>Pyrobaculum</taxon>
    </lineage>
</organism>
<proteinExistence type="predicted"/>
<keyword evidence="2" id="KW-1185">Reference proteome</keyword>
<evidence type="ECO:0000313" key="1">
    <source>
        <dbReference type="EMBL" id="AAL64449.1"/>
    </source>
</evidence>
<dbReference type="InParanoid" id="Q8ZUF8"/>
<dbReference type="AlphaFoldDB" id="Q8ZUF8"/>
<sequence>MSHYRHRDYAVIIEGCTRREGLKV</sequence>